<dbReference type="Proteomes" id="UP001237642">
    <property type="component" value="Unassembled WGS sequence"/>
</dbReference>
<dbReference type="CDD" id="cd11072">
    <property type="entry name" value="CYP71-like"/>
    <property type="match status" value="1"/>
</dbReference>
<keyword evidence="5 8" id="KW-0408">Iron</keyword>
<dbReference type="GO" id="GO:0016705">
    <property type="term" value="F:oxidoreductase activity, acting on paired donors, with incorporation or reduction of molecular oxygen"/>
    <property type="evidence" value="ECO:0007669"/>
    <property type="project" value="InterPro"/>
</dbReference>
<evidence type="ECO:0000256" key="9">
    <source>
        <dbReference type="RuleBase" id="RU000461"/>
    </source>
</evidence>
<evidence type="ECO:0000256" key="2">
    <source>
        <dbReference type="ARBA" id="ARBA00022617"/>
    </source>
</evidence>
<comment type="caution">
    <text evidence="11">The sequence shown here is derived from an EMBL/GenBank/DDBJ whole genome shotgun (WGS) entry which is preliminary data.</text>
</comment>
<dbReference type="GO" id="GO:0004497">
    <property type="term" value="F:monooxygenase activity"/>
    <property type="evidence" value="ECO:0007669"/>
    <property type="project" value="UniProtKB-KW"/>
</dbReference>
<dbReference type="AlphaFoldDB" id="A0AAD8HRN5"/>
<dbReference type="InterPro" id="IPR036396">
    <property type="entry name" value="Cyt_P450_sf"/>
</dbReference>
<sequence length="501" mass="56639">MDVQSFFCVFSILFTLFFLLSERTIKSSRKLPPGPRKLPIIGNILQLAGEVQHRVITDLSKKYGPIMHLQLAEIPVLVVSSSAIAKEVLKTHDLAFSNRSQLQVSKIMLEGCKDVVFNEYDDYWRQMRKICTIELLTASKVNSFQSIREDEGWKLVESIKNSLDSPINLTHKFGSLANAITCRAAIGQRSKYQDELVHLIDTMTALGNGFDIADLFPSYRFLHNVSGLKSKLLKIRSQMHEIFYNIIKEHEEKRAKTKDENGRVAGEEDLVDVLLRVQEKGGLQFPITSKNIQGIISDMLTAGTDTAAVVLDWAMSELIRNPKAMDKAKTEVREAFKGKTKIREVDLQDLSYLKLVIKETLRLHPPAPLLLPRECREQCEVEGYTIPVRTKLMINAWAIHRDPAYWPNAETFEPERFMSSSIDYNGTNPNYIPFGGGRRSCPGIAFGIATMELPLALLLYHFNWQVPNGLKPEDLDMNEVLGATLKRKNSLLLNATSCTPN</sequence>
<evidence type="ECO:0000313" key="11">
    <source>
        <dbReference type="EMBL" id="KAK1372110.1"/>
    </source>
</evidence>
<dbReference type="GO" id="GO:0051762">
    <property type="term" value="P:sesquiterpene biosynthetic process"/>
    <property type="evidence" value="ECO:0007669"/>
    <property type="project" value="UniProtKB-ARBA"/>
</dbReference>
<evidence type="ECO:0000256" key="10">
    <source>
        <dbReference type="SAM" id="SignalP"/>
    </source>
</evidence>
<dbReference type="GO" id="GO:0020037">
    <property type="term" value="F:heme binding"/>
    <property type="evidence" value="ECO:0007669"/>
    <property type="project" value="InterPro"/>
</dbReference>
<name>A0AAD8HRN5_9APIA</name>
<reference evidence="11" key="1">
    <citation type="submission" date="2023-02" db="EMBL/GenBank/DDBJ databases">
        <title>Genome of toxic invasive species Heracleum sosnowskyi carries increased number of genes despite the absence of recent whole-genome duplications.</title>
        <authorList>
            <person name="Schelkunov M."/>
            <person name="Shtratnikova V."/>
            <person name="Makarenko M."/>
            <person name="Klepikova A."/>
            <person name="Omelchenko D."/>
            <person name="Novikova G."/>
            <person name="Obukhova E."/>
            <person name="Bogdanov V."/>
            <person name="Penin A."/>
            <person name="Logacheva M."/>
        </authorList>
    </citation>
    <scope>NUCLEOTIDE SEQUENCE</scope>
    <source>
        <strain evidence="11">Hsosn_3</strain>
        <tissue evidence="11">Leaf</tissue>
    </source>
</reference>
<evidence type="ECO:0000256" key="1">
    <source>
        <dbReference type="ARBA" id="ARBA00010617"/>
    </source>
</evidence>
<evidence type="ECO:0000313" key="12">
    <source>
        <dbReference type="Proteomes" id="UP001237642"/>
    </source>
</evidence>
<dbReference type="SUPFAM" id="SSF48264">
    <property type="entry name" value="Cytochrome P450"/>
    <property type="match status" value="1"/>
</dbReference>
<protein>
    <submittedName>
        <fullName evidence="11">Premnaspirodiene oxygenase-like</fullName>
    </submittedName>
</protein>
<accession>A0AAD8HRN5</accession>
<dbReference type="PANTHER" id="PTHR47953:SF16">
    <property type="entry name" value="CYTOCHROME P450 71D8"/>
    <property type="match status" value="1"/>
</dbReference>
<evidence type="ECO:0000256" key="3">
    <source>
        <dbReference type="ARBA" id="ARBA00022723"/>
    </source>
</evidence>
<reference evidence="11" key="2">
    <citation type="submission" date="2023-05" db="EMBL/GenBank/DDBJ databases">
        <authorList>
            <person name="Schelkunov M.I."/>
        </authorList>
    </citation>
    <scope>NUCLEOTIDE SEQUENCE</scope>
    <source>
        <strain evidence="11">Hsosn_3</strain>
        <tissue evidence="11">Leaf</tissue>
    </source>
</reference>
<keyword evidence="4 9" id="KW-0560">Oxidoreductase</keyword>
<evidence type="ECO:0000256" key="5">
    <source>
        <dbReference type="ARBA" id="ARBA00023004"/>
    </source>
</evidence>
<keyword evidence="10" id="KW-0732">Signal</keyword>
<comment type="cofactor">
    <cofactor evidence="8">
        <name>heme</name>
        <dbReference type="ChEBI" id="CHEBI:30413"/>
    </cofactor>
</comment>
<dbReference type="InterPro" id="IPR001128">
    <property type="entry name" value="Cyt_P450"/>
</dbReference>
<dbReference type="PANTHER" id="PTHR47953">
    <property type="entry name" value="OS08G0105600 PROTEIN"/>
    <property type="match status" value="1"/>
</dbReference>
<organism evidence="11 12">
    <name type="scientific">Heracleum sosnowskyi</name>
    <dbReference type="NCBI Taxonomy" id="360622"/>
    <lineage>
        <taxon>Eukaryota</taxon>
        <taxon>Viridiplantae</taxon>
        <taxon>Streptophyta</taxon>
        <taxon>Embryophyta</taxon>
        <taxon>Tracheophyta</taxon>
        <taxon>Spermatophyta</taxon>
        <taxon>Magnoliopsida</taxon>
        <taxon>eudicotyledons</taxon>
        <taxon>Gunneridae</taxon>
        <taxon>Pentapetalae</taxon>
        <taxon>asterids</taxon>
        <taxon>campanulids</taxon>
        <taxon>Apiales</taxon>
        <taxon>Apiaceae</taxon>
        <taxon>Apioideae</taxon>
        <taxon>apioid superclade</taxon>
        <taxon>Tordylieae</taxon>
        <taxon>Tordyliinae</taxon>
        <taxon>Heracleum</taxon>
    </lineage>
</organism>
<dbReference type="FunFam" id="1.10.630.10:FF:000043">
    <property type="entry name" value="Cytochrome P450 99A2"/>
    <property type="match status" value="1"/>
</dbReference>
<keyword evidence="12" id="KW-1185">Reference proteome</keyword>
<dbReference type="InterPro" id="IPR002401">
    <property type="entry name" value="Cyt_P450_E_grp-I"/>
</dbReference>
<feature type="binding site" description="axial binding residue" evidence="8">
    <location>
        <position position="441"/>
    </location>
    <ligand>
        <name>heme</name>
        <dbReference type="ChEBI" id="CHEBI:30413"/>
    </ligand>
    <ligandPart>
        <name>Fe</name>
        <dbReference type="ChEBI" id="CHEBI:18248"/>
    </ligandPart>
</feature>
<keyword evidence="3 8" id="KW-0479">Metal-binding</keyword>
<comment type="similarity">
    <text evidence="1 9">Belongs to the cytochrome P450 family.</text>
</comment>
<dbReference type="InterPro" id="IPR017972">
    <property type="entry name" value="Cyt_P450_CS"/>
</dbReference>
<proteinExistence type="inferred from homology"/>
<keyword evidence="6 9" id="KW-0503">Monooxygenase</keyword>
<feature type="chain" id="PRO_5041898389" evidence="10">
    <location>
        <begin position="28"/>
        <end position="501"/>
    </location>
</feature>
<dbReference type="Gene3D" id="1.10.630.10">
    <property type="entry name" value="Cytochrome P450"/>
    <property type="match status" value="1"/>
</dbReference>
<dbReference type="EMBL" id="JAUIZM010000008">
    <property type="protein sequence ID" value="KAK1372110.1"/>
    <property type="molecule type" value="Genomic_DNA"/>
</dbReference>
<evidence type="ECO:0000256" key="4">
    <source>
        <dbReference type="ARBA" id="ARBA00023002"/>
    </source>
</evidence>
<dbReference type="InterPro" id="IPR052306">
    <property type="entry name" value="CYP450_71D"/>
</dbReference>
<comment type="function">
    <text evidence="7">Probable heme-thiolate monooxygenase.</text>
</comment>
<dbReference type="GO" id="GO:0009805">
    <property type="term" value="P:coumarin biosynthetic process"/>
    <property type="evidence" value="ECO:0007669"/>
    <property type="project" value="UniProtKB-ARBA"/>
</dbReference>
<keyword evidence="2 8" id="KW-0349">Heme</keyword>
<evidence type="ECO:0000256" key="6">
    <source>
        <dbReference type="ARBA" id="ARBA00023033"/>
    </source>
</evidence>
<feature type="signal peptide" evidence="10">
    <location>
        <begin position="1"/>
        <end position="27"/>
    </location>
</feature>
<dbReference type="PROSITE" id="PS00086">
    <property type="entry name" value="CYTOCHROME_P450"/>
    <property type="match status" value="1"/>
</dbReference>
<evidence type="ECO:0000256" key="8">
    <source>
        <dbReference type="PIRSR" id="PIRSR602401-1"/>
    </source>
</evidence>
<dbReference type="Pfam" id="PF00067">
    <property type="entry name" value="p450"/>
    <property type="match status" value="1"/>
</dbReference>
<dbReference type="PRINTS" id="PR00463">
    <property type="entry name" value="EP450I"/>
</dbReference>
<gene>
    <name evidence="11" type="ORF">POM88_038202</name>
</gene>
<dbReference type="GO" id="GO:0005506">
    <property type="term" value="F:iron ion binding"/>
    <property type="evidence" value="ECO:0007669"/>
    <property type="project" value="InterPro"/>
</dbReference>
<evidence type="ECO:0000256" key="7">
    <source>
        <dbReference type="ARBA" id="ARBA00058314"/>
    </source>
</evidence>
<dbReference type="PRINTS" id="PR00385">
    <property type="entry name" value="P450"/>
</dbReference>